<dbReference type="PANTHER" id="PTHR43520">
    <property type="entry name" value="ATP7, ISOFORM B"/>
    <property type="match status" value="1"/>
</dbReference>
<evidence type="ECO:0000313" key="13">
    <source>
        <dbReference type="EMBL" id="PYB77886.1"/>
    </source>
</evidence>
<feature type="domain" description="HMA" evidence="12">
    <location>
        <begin position="82"/>
        <end position="148"/>
    </location>
</feature>
<keyword evidence="4 10" id="KW-0479">Metal-binding</keyword>
<dbReference type="Gene3D" id="3.30.70.100">
    <property type="match status" value="2"/>
</dbReference>
<dbReference type="InterPro" id="IPR018303">
    <property type="entry name" value="ATPase_P-typ_P_site"/>
</dbReference>
<dbReference type="InterPro" id="IPR023298">
    <property type="entry name" value="ATPase_P-typ_TM_dom_sf"/>
</dbReference>
<dbReference type="CDD" id="cd02094">
    <property type="entry name" value="P-type_ATPase_Cu-like"/>
    <property type="match status" value="1"/>
</dbReference>
<evidence type="ECO:0000256" key="5">
    <source>
        <dbReference type="ARBA" id="ARBA00022741"/>
    </source>
</evidence>
<feature type="transmembrane region" description="Helical" evidence="10">
    <location>
        <begin position="289"/>
        <end position="314"/>
    </location>
</feature>
<dbReference type="Gene3D" id="1.20.1110.10">
    <property type="entry name" value="Calcium-transporting ATPase, transmembrane domain"/>
    <property type="match status" value="1"/>
</dbReference>
<evidence type="ECO:0000256" key="1">
    <source>
        <dbReference type="ARBA" id="ARBA00004127"/>
    </source>
</evidence>
<keyword evidence="3 10" id="KW-0812">Transmembrane</keyword>
<feature type="compositionally biased region" description="Gly residues" evidence="11">
    <location>
        <begin position="176"/>
        <end position="186"/>
    </location>
</feature>
<comment type="subcellular location">
    <subcellularLocation>
        <location evidence="10">Cell membrane</location>
    </subcellularLocation>
    <subcellularLocation>
        <location evidence="1">Endomembrane system</location>
        <topology evidence="1">Multi-pass membrane protein</topology>
    </subcellularLocation>
</comment>
<dbReference type="PROSITE" id="PS00154">
    <property type="entry name" value="ATPASE_E1_E2"/>
    <property type="match status" value="1"/>
</dbReference>
<dbReference type="InterPro" id="IPR027256">
    <property type="entry name" value="P-typ_ATPase_IB"/>
</dbReference>
<proteinExistence type="inferred from homology"/>
<name>A0ABX5NYC4_9HYPH</name>
<keyword evidence="8 10" id="KW-1133">Transmembrane helix</keyword>
<comment type="caution">
    <text evidence="13">The sequence shown here is derived from an EMBL/GenBank/DDBJ whole genome shotgun (WGS) entry which is preliminary data.</text>
</comment>
<dbReference type="Pfam" id="PF00403">
    <property type="entry name" value="HMA"/>
    <property type="match status" value="2"/>
</dbReference>
<dbReference type="Gene3D" id="2.70.150.10">
    <property type="entry name" value="Calcium-transporting ATPase, cytoplasmic transduction domain A"/>
    <property type="match status" value="1"/>
</dbReference>
<keyword evidence="14" id="KW-1185">Reference proteome</keyword>
<feature type="transmembrane region" description="Helical" evidence="10">
    <location>
        <begin position="219"/>
        <end position="239"/>
    </location>
</feature>
<keyword evidence="10" id="KW-1003">Cell membrane</keyword>
<comment type="similarity">
    <text evidence="2 10">Belongs to the cation transport ATPase (P-type) (TC 3.A.3) family. Type IB subfamily.</text>
</comment>
<evidence type="ECO:0000256" key="4">
    <source>
        <dbReference type="ARBA" id="ARBA00022723"/>
    </source>
</evidence>
<dbReference type="PROSITE" id="PS50846">
    <property type="entry name" value="HMA_2"/>
    <property type="match status" value="2"/>
</dbReference>
<gene>
    <name evidence="13" type="ORF">DMY87_00585</name>
</gene>
<keyword evidence="5 10" id="KW-0547">Nucleotide-binding</keyword>
<evidence type="ECO:0000256" key="3">
    <source>
        <dbReference type="ARBA" id="ARBA00022692"/>
    </source>
</evidence>
<feature type="transmembrane region" description="Helical" evidence="10">
    <location>
        <begin position="858"/>
        <end position="877"/>
    </location>
</feature>
<dbReference type="PRINTS" id="PR00119">
    <property type="entry name" value="CATATPASE"/>
</dbReference>
<keyword evidence="9 10" id="KW-0472">Membrane</keyword>
<dbReference type="SFLD" id="SFLDS00003">
    <property type="entry name" value="Haloacid_Dehalogenase"/>
    <property type="match status" value="1"/>
</dbReference>
<evidence type="ECO:0000256" key="9">
    <source>
        <dbReference type="ARBA" id="ARBA00023136"/>
    </source>
</evidence>
<evidence type="ECO:0000256" key="11">
    <source>
        <dbReference type="SAM" id="MobiDB-lite"/>
    </source>
</evidence>
<feature type="region of interest" description="Disordered" evidence="11">
    <location>
        <begin position="158"/>
        <end position="200"/>
    </location>
</feature>
<evidence type="ECO:0000256" key="6">
    <source>
        <dbReference type="ARBA" id="ARBA00022840"/>
    </source>
</evidence>
<keyword evidence="7" id="KW-1278">Translocase</keyword>
<dbReference type="InterPro" id="IPR008250">
    <property type="entry name" value="ATPase_P-typ_transduc_dom_A_sf"/>
</dbReference>
<dbReference type="Gene3D" id="3.40.1110.10">
    <property type="entry name" value="Calcium-transporting ATPase, cytoplasmic domain N"/>
    <property type="match status" value="2"/>
</dbReference>
<keyword evidence="6 10" id="KW-0067">ATP-binding</keyword>
<dbReference type="PROSITE" id="PS01047">
    <property type="entry name" value="HMA_1"/>
    <property type="match status" value="2"/>
</dbReference>
<dbReference type="Pfam" id="PF00122">
    <property type="entry name" value="E1-E2_ATPase"/>
    <property type="match status" value="1"/>
</dbReference>
<feature type="transmembrane region" description="Helical" evidence="10">
    <location>
        <begin position="320"/>
        <end position="339"/>
    </location>
</feature>
<dbReference type="Gene3D" id="3.40.50.1000">
    <property type="entry name" value="HAD superfamily/HAD-like"/>
    <property type="match status" value="1"/>
</dbReference>
<dbReference type="InterPro" id="IPR017969">
    <property type="entry name" value="Heavy-metal-associated_CS"/>
</dbReference>
<reference evidence="13 14" key="1">
    <citation type="submission" date="2018-06" db="EMBL/GenBank/DDBJ databases">
        <title>Rhizobium wuzhouense sp. nov., isolated from roots of Oryza officinalis.</title>
        <authorList>
            <person name="Yuan T."/>
        </authorList>
    </citation>
    <scope>NUCLEOTIDE SEQUENCE [LARGE SCALE GENOMIC DNA]</scope>
    <source>
        <strain evidence="13 14">W44</strain>
    </source>
</reference>
<organism evidence="13 14">
    <name type="scientific">Rhizobium wuzhouense</name>
    <dbReference type="NCBI Taxonomy" id="1986026"/>
    <lineage>
        <taxon>Bacteria</taxon>
        <taxon>Pseudomonadati</taxon>
        <taxon>Pseudomonadota</taxon>
        <taxon>Alphaproteobacteria</taxon>
        <taxon>Hyphomicrobiales</taxon>
        <taxon>Rhizobiaceae</taxon>
        <taxon>Rhizobium/Agrobacterium group</taxon>
        <taxon>Rhizobium</taxon>
    </lineage>
</organism>
<dbReference type="InterPro" id="IPR059000">
    <property type="entry name" value="ATPase_P-type_domA"/>
</dbReference>
<evidence type="ECO:0000256" key="8">
    <source>
        <dbReference type="ARBA" id="ARBA00022989"/>
    </source>
</evidence>
<dbReference type="NCBIfam" id="TIGR01494">
    <property type="entry name" value="ATPase_P-type"/>
    <property type="match status" value="2"/>
</dbReference>
<dbReference type="InterPro" id="IPR023214">
    <property type="entry name" value="HAD_sf"/>
</dbReference>
<dbReference type="SUPFAM" id="SSF81653">
    <property type="entry name" value="Calcium ATPase, transduction domain A"/>
    <property type="match status" value="1"/>
</dbReference>
<dbReference type="Proteomes" id="UP000247536">
    <property type="component" value="Unassembled WGS sequence"/>
</dbReference>
<dbReference type="PANTHER" id="PTHR43520:SF8">
    <property type="entry name" value="P-TYPE CU(+) TRANSPORTER"/>
    <property type="match status" value="1"/>
</dbReference>
<sequence length="914" mass="93950">MNMQSRPDAAKNISETILLPVEGMTCASCVRRVEKAVAAVPGVEQSAVNFATETLSVTPGTGFSAAALLAAIDTAGYEAKAETLVLEVEDMTCASCVSRVEKALKTVPSVETANVNLATGEAVVTVLGGVSALPALTAAVAKAGYALRLSGGDTAELSADDAAGENAGPAQRQGTGAPGGHVGAGGASAPIRQPASARAAVDSREVRRAKEISGLQRDFGIALVLTLPLFVLEMGTHIYPPLHHVLMQIFPGNTLYILQFALATSVLAGPGRRFYLKGIPALIRLAPDMNALVAIGTGAAYLYSVVTTFAPGLLPLEARHVYYEAATVIVSLILLGRLLEARAKGRTGAAIRKLAGLQAKTARVERDGQTRDLPLSEVRLGDVVVVRPGERIPVDGRVIDGRSAVDEAMISGEPIPVEKSSGATVIGGTVNGSGSFRFEATGVGADMMLSRIIRMVQEAQGAKLPIQKLVDDVTAWFVPVVIGIAVLTFLIWLIFGPAPAYTHGLVAAVAVLIIACPCAMGLATPTSIMVGTGRAAELGVLFRKGEALQSLSHIDWVVMDKTGTITAGKPEVTEIVTAEEFEEAEVLRLTASLEARSEHPLADAIVRAAQRRGIALAAVENVGAVAGFGVTGMVDGRRVAAGADRFMVKLGVMPHGLSPLVGEMAGRPEGDFVSGSSREERPLPNPSPQGGGASAADLQAAVTRLADEGASPLYVAIDGKLAAAIAVADPIKPTSAAAIAALKARGLKLMMVTGDNARTAEAVARKAGIDAVVAEVLPEGKVKAIKELQAKGGKVAFVGDGINDAPALATADAGIAIGTGTDVAIESADVVLVGGDLFGALHAIELSDQVMGNIRQNLFWAFGYNVALIPVAAGVLYPLSGVTFSPMLGAAAMGLSSVFVLSNALRLRAARVTL</sequence>
<feature type="transmembrane region" description="Helical" evidence="10">
    <location>
        <begin position="501"/>
        <end position="524"/>
    </location>
</feature>
<protein>
    <submittedName>
        <fullName evidence="13">Heavy metal translocating P-type ATPase</fullName>
    </submittedName>
</protein>
<accession>A0ABX5NYC4</accession>
<dbReference type="PRINTS" id="PR00943">
    <property type="entry name" value="CUATPASE"/>
</dbReference>
<dbReference type="CDD" id="cd00371">
    <property type="entry name" value="HMA"/>
    <property type="match status" value="2"/>
</dbReference>
<feature type="region of interest" description="Disordered" evidence="11">
    <location>
        <begin position="663"/>
        <end position="696"/>
    </location>
</feature>
<feature type="transmembrane region" description="Helical" evidence="10">
    <location>
        <begin position="883"/>
        <end position="905"/>
    </location>
</feature>
<evidence type="ECO:0000256" key="2">
    <source>
        <dbReference type="ARBA" id="ARBA00006024"/>
    </source>
</evidence>
<dbReference type="InterPro" id="IPR006121">
    <property type="entry name" value="HMA_dom"/>
</dbReference>
<dbReference type="SFLD" id="SFLDG00002">
    <property type="entry name" value="C1.7:_P-type_atpase_like"/>
    <property type="match status" value="1"/>
</dbReference>
<dbReference type="Pfam" id="PF00702">
    <property type="entry name" value="Hydrolase"/>
    <property type="match status" value="1"/>
</dbReference>
<evidence type="ECO:0000256" key="7">
    <source>
        <dbReference type="ARBA" id="ARBA00022967"/>
    </source>
</evidence>
<dbReference type="SUPFAM" id="SSF81665">
    <property type="entry name" value="Calcium ATPase, transmembrane domain M"/>
    <property type="match status" value="1"/>
</dbReference>
<dbReference type="InterPro" id="IPR036412">
    <property type="entry name" value="HAD-like_sf"/>
</dbReference>
<feature type="transmembrane region" description="Helical" evidence="10">
    <location>
        <begin position="245"/>
        <end position="268"/>
    </location>
</feature>
<dbReference type="SUPFAM" id="SSF56784">
    <property type="entry name" value="HAD-like"/>
    <property type="match status" value="1"/>
</dbReference>
<dbReference type="InterPro" id="IPR023299">
    <property type="entry name" value="ATPase_P-typ_cyto_dom_N"/>
</dbReference>
<feature type="transmembrane region" description="Helical" evidence="10">
    <location>
        <begin position="473"/>
        <end position="495"/>
    </location>
</feature>
<dbReference type="InterPro" id="IPR001757">
    <property type="entry name" value="P_typ_ATPase"/>
</dbReference>
<dbReference type="InterPro" id="IPR044492">
    <property type="entry name" value="P_typ_ATPase_HD_dom"/>
</dbReference>
<dbReference type="RefSeq" id="WP_110790309.1">
    <property type="nucleotide sequence ID" value="NZ_QJRY01000001.1"/>
</dbReference>
<evidence type="ECO:0000256" key="10">
    <source>
        <dbReference type="RuleBase" id="RU362081"/>
    </source>
</evidence>
<evidence type="ECO:0000313" key="14">
    <source>
        <dbReference type="Proteomes" id="UP000247536"/>
    </source>
</evidence>
<dbReference type="EMBL" id="QJRY01000001">
    <property type="protein sequence ID" value="PYB77886.1"/>
    <property type="molecule type" value="Genomic_DNA"/>
</dbReference>
<feature type="domain" description="HMA" evidence="12">
    <location>
        <begin position="15"/>
        <end position="80"/>
    </location>
</feature>
<dbReference type="SFLD" id="SFLDF00027">
    <property type="entry name" value="p-type_atpase"/>
    <property type="match status" value="1"/>
</dbReference>
<dbReference type="SUPFAM" id="SSF55008">
    <property type="entry name" value="HMA, heavy metal-associated domain"/>
    <property type="match status" value="2"/>
</dbReference>
<dbReference type="NCBIfam" id="TIGR01525">
    <property type="entry name" value="ATPase-IB_hvy"/>
    <property type="match status" value="1"/>
</dbReference>
<evidence type="ECO:0000259" key="12">
    <source>
        <dbReference type="PROSITE" id="PS50846"/>
    </source>
</evidence>
<dbReference type="InterPro" id="IPR036163">
    <property type="entry name" value="HMA_dom_sf"/>
</dbReference>